<dbReference type="STRING" id="1561.NPD11_2411"/>
<reference evidence="3 4" key="1">
    <citation type="journal article" date="2015" name="Infect. Genet. Evol.">
        <title>Genomic sequences of six botulinum neurotoxin-producing strains representing three clostridial species illustrate the mobility and diversity of botulinum neurotoxin genes.</title>
        <authorList>
            <person name="Smith T.J."/>
            <person name="Hill K.K."/>
            <person name="Xie G."/>
            <person name="Foley B.T."/>
            <person name="Williamson C.H."/>
            <person name="Foster J.T."/>
            <person name="Johnson S.L."/>
            <person name="Chertkov O."/>
            <person name="Teshima H."/>
            <person name="Gibbons H.S."/>
            <person name="Johnsky L.A."/>
            <person name="Karavis M.A."/>
            <person name="Smith L.A."/>
        </authorList>
    </citation>
    <scope>NUCLEOTIDE SEQUENCE [LARGE SCALE GENOMIC DNA]</scope>
    <source>
        <strain evidence="3 4">Sullivan</strain>
    </source>
</reference>
<dbReference type="AlphaFoldDB" id="A0A0A7FXI2"/>
<dbReference type="GO" id="GO:0016491">
    <property type="term" value="F:oxidoreductase activity"/>
    <property type="evidence" value="ECO:0007669"/>
    <property type="project" value="UniProtKB-KW"/>
</dbReference>
<evidence type="ECO:0000256" key="1">
    <source>
        <dbReference type="ARBA" id="ARBA00023002"/>
    </source>
</evidence>
<dbReference type="PANTHER" id="PTHR42949">
    <property type="entry name" value="ANAEROBIC GLYCEROL-3-PHOSPHATE DEHYDROGENASE SUBUNIT B"/>
    <property type="match status" value="1"/>
</dbReference>
<dbReference type="Pfam" id="PF07992">
    <property type="entry name" value="Pyr_redox_2"/>
    <property type="match status" value="1"/>
</dbReference>
<dbReference type="eggNOG" id="COG0446">
    <property type="taxonomic scope" value="Bacteria"/>
</dbReference>
<evidence type="ECO:0000259" key="2">
    <source>
        <dbReference type="Pfam" id="PF07992"/>
    </source>
</evidence>
<dbReference type="Gene3D" id="3.50.50.60">
    <property type="entry name" value="FAD/NAD(P)-binding domain"/>
    <property type="match status" value="2"/>
</dbReference>
<feature type="domain" description="FAD/NAD(P)-binding" evidence="2">
    <location>
        <begin position="2"/>
        <end position="298"/>
    </location>
</feature>
<keyword evidence="4" id="KW-1185">Reference proteome</keyword>
<accession>A0A0A7FXI2</accession>
<evidence type="ECO:0000313" key="4">
    <source>
        <dbReference type="Proteomes" id="UP000030635"/>
    </source>
</evidence>
<proteinExistence type="predicted"/>
<dbReference type="InterPro" id="IPR036188">
    <property type="entry name" value="FAD/NAD-bd_sf"/>
</dbReference>
<dbReference type="InterPro" id="IPR023753">
    <property type="entry name" value="FAD/NAD-binding_dom"/>
</dbReference>
<dbReference type="Proteomes" id="UP000030635">
    <property type="component" value="Chromosome"/>
</dbReference>
<dbReference type="KEGG" id="cbv:U729_580"/>
<dbReference type="EMBL" id="CP006905">
    <property type="protein sequence ID" value="AIY84324.1"/>
    <property type="molecule type" value="Genomic_DNA"/>
</dbReference>
<dbReference type="HOGENOM" id="CLU_030705_0_0_9"/>
<dbReference type="OrthoDB" id="9776839at2"/>
<dbReference type="PRINTS" id="PR00411">
    <property type="entry name" value="PNDRDTASEI"/>
</dbReference>
<dbReference type="RefSeq" id="WP_039311464.1">
    <property type="nucleotide sequence ID" value="NZ_CP006905.1"/>
</dbReference>
<gene>
    <name evidence="3" type="ORF">U729_580</name>
</gene>
<dbReference type="SUPFAM" id="SSF51905">
    <property type="entry name" value="FAD/NAD(P)-binding domain"/>
    <property type="match status" value="1"/>
</dbReference>
<organism evidence="3 4">
    <name type="scientific">Clostridium baratii str. Sullivan</name>
    <dbReference type="NCBI Taxonomy" id="1415775"/>
    <lineage>
        <taxon>Bacteria</taxon>
        <taxon>Bacillati</taxon>
        <taxon>Bacillota</taxon>
        <taxon>Clostridia</taxon>
        <taxon>Eubacteriales</taxon>
        <taxon>Clostridiaceae</taxon>
        <taxon>Clostridium</taxon>
    </lineage>
</organism>
<protein>
    <submittedName>
        <fullName evidence="3">FAD binding domain protein</fullName>
    </submittedName>
</protein>
<dbReference type="PANTHER" id="PTHR42949:SF3">
    <property type="entry name" value="ANAEROBIC GLYCEROL-3-PHOSPHATE DEHYDROGENASE SUBUNIT B"/>
    <property type="match status" value="1"/>
</dbReference>
<sequence length="413" mass="45630">MYDLIVVGGGPAGLAAAYEAYNDGVKKILIIERDNELGGILNQCIHNGFGLHTFKEELTGPEYAQRFIDMLKDTNVEVKLGTMVLDIDEDKNVHAINEKEGYVVLKGKAIILSMGCRERTRGAINIPGDRPSGVFTAGAAQRYINMEGYMPGKRVLILGSGDIGLIMARRMSLEGAKVEGVVELMPYSNGLNRNIVQCLNDYDIPLYLSHTVIDIVGKERLQKVVIAEVDKNRRPIKGTEKEFEVDTLLLSVGLIPENELSEKAGIKKDMRTNGLIVSESMETSVDGIFACGNVVHVHDLVDFVTQESKHAGKSAAKYIKNELKKGEAINIINGQNVNYTVPQRFTADAIDGSMTVFMRVNNIYHDKALVVREGDREIASFKRKHLAPSEMEKIILPKKLLEDVKGDITISLE</sequence>
<name>A0A0A7FXI2_9CLOT</name>
<dbReference type="PRINTS" id="PR00368">
    <property type="entry name" value="FADPNR"/>
</dbReference>
<keyword evidence="1" id="KW-0560">Oxidoreductase</keyword>
<dbReference type="InterPro" id="IPR051691">
    <property type="entry name" value="Metab_Enz_Cyan_OpOx_G3PDH"/>
</dbReference>
<evidence type="ECO:0000313" key="3">
    <source>
        <dbReference type="EMBL" id="AIY84324.1"/>
    </source>
</evidence>